<evidence type="ECO:0000313" key="1">
    <source>
        <dbReference type="EMBL" id="CAL1577215.1"/>
    </source>
</evidence>
<organism evidence="1 2">
    <name type="scientific">Knipowitschia caucasica</name>
    <name type="common">Caucasian dwarf goby</name>
    <name type="synonym">Pomatoschistus caucasicus</name>
    <dbReference type="NCBI Taxonomy" id="637954"/>
    <lineage>
        <taxon>Eukaryota</taxon>
        <taxon>Metazoa</taxon>
        <taxon>Chordata</taxon>
        <taxon>Craniata</taxon>
        <taxon>Vertebrata</taxon>
        <taxon>Euteleostomi</taxon>
        <taxon>Actinopterygii</taxon>
        <taxon>Neopterygii</taxon>
        <taxon>Teleostei</taxon>
        <taxon>Neoteleostei</taxon>
        <taxon>Acanthomorphata</taxon>
        <taxon>Gobiaria</taxon>
        <taxon>Gobiiformes</taxon>
        <taxon>Gobioidei</taxon>
        <taxon>Gobiidae</taxon>
        <taxon>Gobiinae</taxon>
        <taxon>Knipowitschia</taxon>
    </lineage>
</organism>
<sequence length="123" mass="13943">MNPMTAPIPPTPASWTMANGETYIYRPWQPDELKDIARHLPDPVQDGPHCGVKFELFCRQYRPSAYEWRRLLAHRMKPSDIAKIELVLATYQASATRTSWCCRGPECAVSMSSSGYNSPQAQL</sequence>
<dbReference type="AlphaFoldDB" id="A0AAV2JNB2"/>
<protein>
    <submittedName>
        <fullName evidence="1">Uncharacterized protein</fullName>
    </submittedName>
</protein>
<proteinExistence type="predicted"/>
<dbReference type="Proteomes" id="UP001497482">
    <property type="component" value="Chromosome 13"/>
</dbReference>
<name>A0AAV2JNB2_KNICA</name>
<reference evidence="1 2" key="1">
    <citation type="submission" date="2024-04" db="EMBL/GenBank/DDBJ databases">
        <authorList>
            <person name="Waldvogel A.-M."/>
            <person name="Schoenle A."/>
        </authorList>
    </citation>
    <scope>NUCLEOTIDE SEQUENCE [LARGE SCALE GENOMIC DNA]</scope>
</reference>
<accession>A0AAV2JNB2</accession>
<keyword evidence="2" id="KW-1185">Reference proteome</keyword>
<dbReference type="EMBL" id="OZ035835">
    <property type="protein sequence ID" value="CAL1577215.1"/>
    <property type="molecule type" value="Genomic_DNA"/>
</dbReference>
<evidence type="ECO:0000313" key="2">
    <source>
        <dbReference type="Proteomes" id="UP001497482"/>
    </source>
</evidence>
<gene>
    <name evidence="1" type="ORF">KC01_LOCUS8592</name>
</gene>